<accession>A0ACB1A133</accession>
<evidence type="ECO:0000313" key="1">
    <source>
        <dbReference type="EMBL" id="CAK5084894.1"/>
    </source>
</evidence>
<comment type="caution">
    <text evidence="1">The sequence shown here is derived from an EMBL/GenBank/DDBJ whole genome shotgun (WGS) entry which is preliminary data.</text>
</comment>
<proteinExistence type="predicted"/>
<dbReference type="Proteomes" id="UP001497535">
    <property type="component" value="Unassembled WGS sequence"/>
</dbReference>
<evidence type="ECO:0000313" key="2">
    <source>
        <dbReference type="Proteomes" id="UP001497535"/>
    </source>
</evidence>
<dbReference type="EMBL" id="CAVMJV010000055">
    <property type="protein sequence ID" value="CAK5084894.1"/>
    <property type="molecule type" value="Genomic_DNA"/>
</dbReference>
<keyword evidence="2" id="KW-1185">Reference proteome</keyword>
<name>A0ACB1A133_MELEN</name>
<reference evidence="1" key="1">
    <citation type="submission" date="2023-11" db="EMBL/GenBank/DDBJ databases">
        <authorList>
            <person name="Poullet M."/>
        </authorList>
    </citation>
    <scope>NUCLEOTIDE SEQUENCE</scope>
    <source>
        <strain evidence="1">E1834</strain>
    </source>
</reference>
<organism evidence="1 2">
    <name type="scientific">Meloidogyne enterolobii</name>
    <name type="common">Root-knot nematode worm</name>
    <name type="synonym">Meloidogyne mayaguensis</name>
    <dbReference type="NCBI Taxonomy" id="390850"/>
    <lineage>
        <taxon>Eukaryota</taxon>
        <taxon>Metazoa</taxon>
        <taxon>Ecdysozoa</taxon>
        <taxon>Nematoda</taxon>
        <taxon>Chromadorea</taxon>
        <taxon>Rhabditida</taxon>
        <taxon>Tylenchina</taxon>
        <taxon>Tylenchomorpha</taxon>
        <taxon>Tylenchoidea</taxon>
        <taxon>Meloidogynidae</taxon>
        <taxon>Meloidogyninae</taxon>
        <taxon>Meloidogyne</taxon>
    </lineage>
</organism>
<gene>
    <name evidence="1" type="ORF">MENTE1834_LOCUS32303</name>
</gene>
<protein>
    <submittedName>
        <fullName evidence="1">Uncharacterized protein</fullName>
    </submittedName>
</protein>
<sequence>MKVMEPVCAPLAVAVVNFSTSLCRVVKSVAVAGANEGCSTSIAELSAASQRGCHEALGVSNVKKLIWYLNFFAFITYNFILVYKKYT</sequence>